<organism evidence="2 3">
    <name type="scientific">Symbiodinium pilosum</name>
    <name type="common">Dinoflagellate</name>
    <dbReference type="NCBI Taxonomy" id="2952"/>
    <lineage>
        <taxon>Eukaryota</taxon>
        <taxon>Sar</taxon>
        <taxon>Alveolata</taxon>
        <taxon>Dinophyceae</taxon>
        <taxon>Suessiales</taxon>
        <taxon>Symbiodiniaceae</taxon>
        <taxon>Symbiodinium</taxon>
    </lineage>
</organism>
<comment type="caution">
    <text evidence="2">The sequence shown here is derived from an EMBL/GenBank/DDBJ whole genome shotgun (WGS) entry which is preliminary data.</text>
</comment>
<gene>
    <name evidence="2" type="ORF">SPIL2461_LOCUS10445</name>
</gene>
<name>A0A812R9S3_SYMPI</name>
<dbReference type="EMBL" id="CAJNIZ010019446">
    <property type="protein sequence ID" value="CAE7426243.1"/>
    <property type="molecule type" value="Genomic_DNA"/>
</dbReference>
<evidence type="ECO:0000313" key="2">
    <source>
        <dbReference type="EMBL" id="CAE7426243.1"/>
    </source>
</evidence>
<feature type="region of interest" description="Disordered" evidence="1">
    <location>
        <begin position="112"/>
        <end position="146"/>
    </location>
</feature>
<dbReference type="AlphaFoldDB" id="A0A812R9S3"/>
<accession>A0A812R9S3</accession>
<evidence type="ECO:0000313" key="3">
    <source>
        <dbReference type="Proteomes" id="UP000649617"/>
    </source>
</evidence>
<proteinExistence type="predicted"/>
<protein>
    <submittedName>
        <fullName evidence="2">Uncharacterized protein</fullName>
    </submittedName>
</protein>
<dbReference type="OrthoDB" id="448911at2759"/>
<evidence type="ECO:0000256" key="1">
    <source>
        <dbReference type="SAM" id="MobiDB-lite"/>
    </source>
</evidence>
<dbReference type="Proteomes" id="UP000649617">
    <property type="component" value="Unassembled WGS sequence"/>
</dbReference>
<sequence>MPSTEAGVGPLAEAYDSALRVQKVRKMLQDYCSELVESNATVGTDVFIRNLQCSGVIKGGKHWEPEFSLQEVAQESGICSMTVSNPSQPILDELISAHIASGAVQEDGVEANLSLPGSRGSPRHRTHSDRQLSKVTSDRNLPPAPPATCEPFEKYSFFAQLGRDVQEMSVGYPALFLSYWVKNSL</sequence>
<reference evidence="2" key="1">
    <citation type="submission" date="2021-02" db="EMBL/GenBank/DDBJ databases">
        <authorList>
            <person name="Dougan E. K."/>
            <person name="Rhodes N."/>
            <person name="Thang M."/>
            <person name="Chan C."/>
        </authorList>
    </citation>
    <scope>NUCLEOTIDE SEQUENCE</scope>
</reference>
<keyword evidence="3" id="KW-1185">Reference proteome</keyword>